<organism evidence="1 2">
    <name type="scientific">Aeromonas hydrophila</name>
    <dbReference type="NCBI Taxonomy" id="644"/>
    <lineage>
        <taxon>Bacteria</taxon>
        <taxon>Pseudomonadati</taxon>
        <taxon>Pseudomonadota</taxon>
        <taxon>Gammaproteobacteria</taxon>
        <taxon>Aeromonadales</taxon>
        <taxon>Aeromonadaceae</taxon>
        <taxon>Aeromonas</taxon>
    </lineage>
</organism>
<reference evidence="1" key="1">
    <citation type="submission" date="2023-02" db="EMBL/GenBank/DDBJ databases">
        <title>The sequence of Aeromonas hydrophila K533.</title>
        <authorList>
            <person name="Luo X."/>
        </authorList>
    </citation>
    <scope>NUCLEOTIDE SEQUENCE</scope>
    <source>
        <strain evidence="1">K533</strain>
    </source>
</reference>
<evidence type="ECO:0000313" key="1">
    <source>
        <dbReference type="EMBL" id="WEE24827.1"/>
    </source>
</evidence>
<sequence length="333" mass="38176">MVNKHTYYKELLHDDGSSKELRVLYESLLAGDNNGLIKLLVETFQINAIDDPSVIPLLNHNYFTESERQTEETIVELERANEINSKITYILELQDGELLGFFHSDNMRPFSESEIVILNSEGNYSILPTYSIFEALVMHVADDSMEIIEQINNALYPYGVRIPSRVEYKEKYLNLSSFNSNSADADVSFLCDLSKVSSIGTPFTENQLYKNGFDFESKYISDNELYIENSNRGFFIRARCSDNTFVLDQIVLFSDGKDGFNNYTENLEDNLSWTMNRKEIEMMWGIPDRVVESRVIAGTKLHENISYIKGGIQYCFAFSDDGLLSSVSYMSEK</sequence>
<dbReference type="RefSeq" id="WP_275115543.1">
    <property type="nucleotide sequence ID" value="NZ_CP118942.1"/>
</dbReference>
<evidence type="ECO:0000313" key="2">
    <source>
        <dbReference type="Proteomes" id="UP001214666"/>
    </source>
</evidence>
<name>A0AAX3P0B4_AERHY</name>
<protein>
    <submittedName>
        <fullName evidence="1">Uncharacterized protein</fullName>
    </submittedName>
</protein>
<dbReference type="Proteomes" id="UP001214666">
    <property type="component" value="Chromosome"/>
</dbReference>
<gene>
    <name evidence="1" type="ORF">PY771_14195</name>
</gene>
<dbReference type="AlphaFoldDB" id="A0AAX3P0B4"/>
<dbReference type="EMBL" id="CP118942">
    <property type="protein sequence ID" value="WEE24827.1"/>
    <property type="molecule type" value="Genomic_DNA"/>
</dbReference>
<accession>A0AAX3P0B4</accession>
<proteinExistence type="predicted"/>